<dbReference type="EMBL" id="RKQG01000001">
    <property type="protein sequence ID" value="RPE35404.1"/>
    <property type="molecule type" value="Genomic_DNA"/>
</dbReference>
<protein>
    <submittedName>
        <fullName evidence="3">Uncharacterized protein</fullName>
    </submittedName>
</protein>
<keyword evidence="4" id="KW-1185">Reference proteome</keyword>
<organism evidence="3 4">
    <name type="scientific">Kitasatospora cineracea</name>
    <dbReference type="NCBI Taxonomy" id="88074"/>
    <lineage>
        <taxon>Bacteria</taxon>
        <taxon>Bacillati</taxon>
        <taxon>Actinomycetota</taxon>
        <taxon>Actinomycetes</taxon>
        <taxon>Kitasatosporales</taxon>
        <taxon>Streptomycetaceae</taxon>
        <taxon>Kitasatospora</taxon>
    </lineage>
</organism>
<dbReference type="Proteomes" id="UP000266906">
    <property type="component" value="Unassembled WGS sequence"/>
</dbReference>
<feature type="compositionally biased region" description="Low complexity" evidence="1">
    <location>
        <begin position="27"/>
        <end position="37"/>
    </location>
</feature>
<evidence type="ECO:0000313" key="5">
    <source>
        <dbReference type="Proteomes" id="UP000267408"/>
    </source>
</evidence>
<evidence type="ECO:0000313" key="2">
    <source>
        <dbReference type="EMBL" id="ROR45042.1"/>
    </source>
</evidence>
<evidence type="ECO:0000256" key="1">
    <source>
        <dbReference type="SAM" id="MobiDB-lite"/>
    </source>
</evidence>
<name>A0A3N4SFY7_9ACTN</name>
<evidence type="ECO:0000313" key="4">
    <source>
        <dbReference type="Proteomes" id="UP000266906"/>
    </source>
</evidence>
<evidence type="ECO:0000313" key="3">
    <source>
        <dbReference type="EMBL" id="RPE35404.1"/>
    </source>
</evidence>
<sequence>MTADQPQPGPPPGGPEHHYRPCRRCPRCTTGTGRPPTAEQDCWDAFLTGTVAAMAERRRRERRHEEAQAALDPSPGTAAGRNSPSAEVGSGPRW</sequence>
<reference evidence="4 5" key="1">
    <citation type="submission" date="2018-11" db="EMBL/GenBank/DDBJ databases">
        <title>Sequencing the genomes of 1000 actinobacteria strains.</title>
        <authorList>
            <person name="Klenk H.-P."/>
        </authorList>
    </citation>
    <scope>NUCLEOTIDE SEQUENCE [LARGE SCALE GENOMIC DNA]</scope>
    <source>
        <strain evidence="2 5">DSM 44780</strain>
        <strain evidence="3 4">DSM 44781</strain>
    </source>
</reference>
<proteinExistence type="predicted"/>
<dbReference type="RefSeq" id="WP_123556728.1">
    <property type="nucleotide sequence ID" value="NZ_JBEYIY010000003.1"/>
</dbReference>
<comment type="caution">
    <text evidence="3">The sequence shown here is derived from an EMBL/GenBank/DDBJ whole genome shotgun (WGS) entry which is preliminary data.</text>
</comment>
<dbReference type="EMBL" id="RJVJ01000001">
    <property type="protein sequence ID" value="ROR45042.1"/>
    <property type="molecule type" value="Genomic_DNA"/>
</dbReference>
<feature type="compositionally biased region" description="Basic and acidic residues" evidence="1">
    <location>
        <begin position="55"/>
        <end position="67"/>
    </location>
</feature>
<gene>
    <name evidence="3" type="ORF">EDD38_3753</name>
    <name evidence="2" type="ORF">EDD39_3253</name>
</gene>
<accession>A0A3N4SFY7</accession>
<feature type="region of interest" description="Disordered" evidence="1">
    <location>
        <begin position="1"/>
        <end position="40"/>
    </location>
</feature>
<dbReference type="Proteomes" id="UP000267408">
    <property type="component" value="Unassembled WGS sequence"/>
</dbReference>
<accession>A0A8G1UJC3</accession>
<feature type="region of interest" description="Disordered" evidence="1">
    <location>
        <begin position="55"/>
        <end position="94"/>
    </location>
</feature>
<dbReference type="AlphaFoldDB" id="A0A3N4SFY7"/>